<dbReference type="PANTHER" id="PTHR45947:SF3">
    <property type="entry name" value="SULFOQUINOVOSYL TRANSFERASE SQD2"/>
    <property type="match status" value="1"/>
</dbReference>
<dbReference type="InterPro" id="IPR001296">
    <property type="entry name" value="Glyco_trans_1"/>
</dbReference>
<evidence type="ECO:0000259" key="1">
    <source>
        <dbReference type="Pfam" id="PF00534"/>
    </source>
</evidence>
<evidence type="ECO:0000313" key="4">
    <source>
        <dbReference type="Proteomes" id="UP000250003"/>
    </source>
</evidence>
<dbReference type="PANTHER" id="PTHR45947">
    <property type="entry name" value="SULFOQUINOVOSYL TRANSFERASE SQD2"/>
    <property type="match status" value="1"/>
</dbReference>
<sequence>MGKNILILATTGGFLYKFEMENVAILQSMGYRVHYASNTYDMHYLFDEKEVTEKGVRLHHVDIARSPYMLKNNWKAFQQLIEIVDKYHIQVIHCHTPVGGVLGRLIGRYYKKRKLRVIYTAHGFHFFKGAPLINNSVYFAVEKLLAPYTDALVVINEEDYQNAKKMRLKRGGQVYKIPGVGLDTEKFKPLSSEERERKRRELGIGKEDFFLVSVGELNENKNQEVILKALLRMRHRKKNLEHIRYGICGDGFFANRIREDIRRWCLQDTVTMYGYCRNVWEILGCADISVFPSRREGLGMAGLESLAMGVPVLASDNRGTREYMRQGENGWVCSWNDVSGFCEGLERLKTRTQAEKKRMKQNCIDSVESFQCKYTNTIMRDVYDDIDRKLSKR</sequence>
<evidence type="ECO:0000313" key="3">
    <source>
        <dbReference type="EMBL" id="AWY98517.1"/>
    </source>
</evidence>
<dbReference type="RefSeq" id="WP_111920005.1">
    <property type="nucleotide sequence ID" value="NZ_CAUWHR010000002.1"/>
</dbReference>
<organism evidence="3 4">
    <name type="scientific">Blautia argi</name>
    <dbReference type="NCBI Taxonomy" id="1912897"/>
    <lineage>
        <taxon>Bacteria</taxon>
        <taxon>Bacillati</taxon>
        <taxon>Bacillota</taxon>
        <taxon>Clostridia</taxon>
        <taxon>Lachnospirales</taxon>
        <taxon>Lachnospiraceae</taxon>
        <taxon>Blautia</taxon>
    </lineage>
</organism>
<feature type="domain" description="Glycosyltransferase subfamily 4-like N-terminal" evidence="2">
    <location>
        <begin position="5"/>
        <end position="151"/>
    </location>
</feature>
<evidence type="ECO:0000259" key="2">
    <source>
        <dbReference type="Pfam" id="PF13477"/>
    </source>
</evidence>
<dbReference type="AlphaFoldDB" id="A0A2Z4UC70"/>
<keyword evidence="4" id="KW-1185">Reference proteome</keyword>
<evidence type="ECO:0008006" key="5">
    <source>
        <dbReference type="Google" id="ProtNLM"/>
    </source>
</evidence>
<dbReference type="KEGG" id="blau:DQQ01_10550"/>
<dbReference type="OrthoDB" id="9795068at2"/>
<accession>A0A2Z4UC70</accession>
<dbReference type="Proteomes" id="UP000250003">
    <property type="component" value="Chromosome"/>
</dbReference>
<reference evidence="4" key="1">
    <citation type="submission" date="2018-06" db="EMBL/GenBank/DDBJ databases">
        <title>Description of Blautia argi sp. nov., a new anaerobic isolated from dog feces.</title>
        <authorList>
            <person name="Chang Y.-H."/>
            <person name="Paek J."/>
            <person name="Shin Y."/>
        </authorList>
    </citation>
    <scope>NUCLEOTIDE SEQUENCE [LARGE SCALE GENOMIC DNA]</scope>
    <source>
        <strain evidence="4">KCTC 15426</strain>
    </source>
</reference>
<proteinExistence type="predicted"/>
<dbReference type="GO" id="GO:0016757">
    <property type="term" value="F:glycosyltransferase activity"/>
    <property type="evidence" value="ECO:0007669"/>
    <property type="project" value="InterPro"/>
</dbReference>
<dbReference type="Pfam" id="PF00534">
    <property type="entry name" value="Glycos_transf_1"/>
    <property type="match status" value="1"/>
</dbReference>
<dbReference type="SUPFAM" id="SSF53756">
    <property type="entry name" value="UDP-Glycosyltransferase/glycogen phosphorylase"/>
    <property type="match status" value="1"/>
</dbReference>
<gene>
    <name evidence="3" type="ORF">DQQ01_10550</name>
</gene>
<feature type="domain" description="Glycosyl transferase family 1" evidence="1">
    <location>
        <begin position="195"/>
        <end position="362"/>
    </location>
</feature>
<dbReference type="Pfam" id="PF13477">
    <property type="entry name" value="Glyco_trans_4_2"/>
    <property type="match status" value="1"/>
</dbReference>
<dbReference type="Gene3D" id="3.40.50.2000">
    <property type="entry name" value="Glycogen Phosphorylase B"/>
    <property type="match status" value="2"/>
</dbReference>
<dbReference type="EMBL" id="CP030280">
    <property type="protein sequence ID" value="AWY98517.1"/>
    <property type="molecule type" value="Genomic_DNA"/>
</dbReference>
<dbReference type="InterPro" id="IPR050194">
    <property type="entry name" value="Glycosyltransferase_grp1"/>
</dbReference>
<name>A0A2Z4UC70_9FIRM</name>
<protein>
    <recommendedName>
        <fullName evidence="5">Glycosyltransferase family 1 protein</fullName>
    </recommendedName>
</protein>
<dbReference type="InterPro" id="IPR028098">
    <property type="entry name" value="Glyco_trans_4-like_N"/>
</dbReference>